<dbReference type="OrthoDB" id="9816009at2"/>
<dbReference type="AlphaFoldDB" id="A0A0G3X8N9"/>
<evidence type="ECO:0008006" key="3">
    <source>
        <dbReference type="Google" id="ProtNLM"/>
    </source>
</evidence>
<dbReference type="PATRIC" id="fig|543877.4.peg.932"/>
<organism evidence="1 2">
    <name type="scientific">Pelagerythrobacter marensis</name>
    <dbReference type="NCBI Taxonomy" id="543877"/>
    <lineage>
        <taxon>Bacteria</taxon>
        <taxon>Pseudomonadati</taxon>
        <taxon>Pseudomonadota</taxon>
        <taxon>Alphaproteobacteria</taxon>
        <taxon>Sphingomonadales</taxon>
        <taxon>Erythrobacteraceae</taxon>
        <taxon>Pelagerythrobacter</taxon>
    </lineage>
</organism>
<dbReference type="KEGG" id="amx:AM2010_923"/>
<accession>A0A0G3X8N9</accession>
<dbReference type="EMBL" id="CP011805">
    <property type="protein sequence ID" value="AKM07001.1"/>
    <property type="molecule type" value="Genomic_DNA"/>
</dbReference>
<gene>
    <name evidence="1" type="ORF">AM2010_923</name>
</gene>
<evidence type="ECO:0000313" key="2">
    <source>
        <dbReference type="Proteomes" id="UP000037643"/>
    </source>
</evidence>
<proteinExistence type="predicted"/>
<dbReference type="STRING" id="543877.AM2010_923"/>
<dbReference type="RefSeq" id="WP_047806088.1">
    <property type="nucleotide sequence ID" value="NZ_CP011805.1"/>
</dbReference>
<sequence>MGLLPAIALALQTVGPPAPDAAPVSDVRVPMIGLEGPALDACGGIARIATYDGEEPVRERPEAGALESDTLPHRALVWLCDAEGEWQGIVYPSGEFQDLGDCRVSSPIAESRPYDGPCRHGWVMAANLQLVAG</sequence>
<evidence type="ECO:0000313" key="1">
    <source>
        <dbReference type="EMBL" id="AKM07001.1"/>
    </source>
</evidence>
<dbReference type="Proteomes" id="UP000037643">
    <property type="component" value="Chromosome"/>
</dbReference>
<protein>
    <recommendedName>
        <fullName evidence="3">Integron</fullName>
    </recommendedName>
</protein>
<name>A0A0G3X8N9_9SPHN</name>
<keyword evidence="2" id="KW-1185">Reference proteome</keyword>
<reference evidence="1 2" key="1">
    <citation type="submission" date="2015-06" db="EMBL/GenBank/DDBJ databases">
        <authorList>
            <person name="Kim K.M."/>
        </authorList>
    </citation>
    <scope>NUCLEOTIDE SEQUENCE [LARGE SCALE GENOMIC DNA]</scope>
    <source>
        <strain evidence="1 2">KCTC 22370</strain>
    </source>
</reference>